<name>A0A151IP61_9HYME</name>
<protein>
    <submittedName>
        <fullName evidence="1">Uncharacterized protein</fullName>
    </submittedName>
</protein>
<accession>A0A151IP61</accession>
<organism evidence="1 2">
    <name type="scientific">Cyphomyrmex costatus</name>
    <dbReference type="NCBI Taxonomy" id="456900"/>
    <lineage>
        <taxon>Eukaryota</taxon>
        <taxon>Metazoa</taxon>
        <taxon>Ecdysozoa</taxon>
        <taxon>Arthropoda</taxon>
        <taxon>Hexapoda</taxon>
        <taxon>Insecta</taxon>
        <taxon>Pterygota</taxon>
        <taxon>Neoptera</taxon>
        <taxon>Endopterygota</taxon>
        <taxon>Hymenoptera</taxon>
        <taxon>Apocrita</taxon>
        <taxon>Aculeata</taxon>
        <taxon>Formicoidea</taxon>
        <taxon>Formicidae</taxon>
        <taxon>Myrmicinae</taxon>
        <taxon>Cyphomyrmex</taxon>
    </lineage>
</organism>
<evidence type="ECO:0000313" key="1">
    <source>
        <dbReference type="EMBL" id="KYN07262.1"/>
    </source>
</evidence>
<keyword evidence="2" id="KW-1185">Reference proteome</keyword>
<proteinExistence type="predicted"/>
<dbReference type="EMBL" id="KQ976889">
    <property type="protein sequence ID" value="KYN07262.1"/>
    <property type="molecule type" value="Genomic_DNA"/>
</dbReference>
<reference evidence="1 2" key="1">
    <citation type="submission" date="2016-03" db="EMBL/GenBank/DDBJ databases">
        <title>Cyphomyrmex costatus WGS genome.</title>
        <authorList>
            <person name="Nygaard S."/>
            <person name="Hu H."/>
            <person name="Boomsma J."/>
            <person name="Zhang G."/>
        </authorList>
    </citation>
    <scope>NUCLEOTIDE SEQUENCE [LARGE SCALE GENOMIC DNA]</scope>
    <source>
        <strain evidence="1">MS0001</strain>
        <tissue evidence="1">Whole body</tissue>
    </source>
</reference>
<gene>
    <name evidence="1" type="ORF">ALC62_01770</name>
</gene>
<dbReference type="Proteomes" id="UP000078542">
    <property type="component" value="Unassembled WGS sequence"/>
</dbReference>
<dbReference type="AlphaFoldDB" id="A0A151IP61"/>
<sequence length="62" mass="7530">MQNNALSGVHFRAFEEVRKWVDNNRIARKTFFASKIRKLPKIWLNVIDNDGDYFDNYICFRF</sequence>
<evidence type="ECO:0000313" key="2">
    <source>
        <dbReference type="Proteomes" id="UP000078542"/>
    </source>
</evidence>